<dbReference type="NCBIfam" id="TIGR00682">
    <property type="entry name" value="lpxK"/>
    <property type="match status" value="1"/>
</dbReference>
<dbReference type="SUPFAM" id="SSF52540">
    <property type="entry name" value="P-loop containing nucleoside triphosphate hydrolases"/>
    <property type="match status" value="1"/>
</dbReference>
<dbReference type="InterPro" id="IPR003758">
    <property type="entry name" value="LpxK"/>
</dbReference>
<dbReference type="Pfam" id="PF02606">
    <property type="entry name" value="LpxK"/>
    <property type="match status" value="1"/>
</dbReference>
<dbReference type="PANTHER" id="PTHR42724">
    <property type="entry name" value="TETRAACYLDISACCHARIDE 4'-KINASE"/>
    <property type="match status" value="1"/>
</dbReference>
<dbReference type="PANTHER" id="PTHR42724:SF1">
    <property type="entry name" value="TETRAACYLDISACCHARIDE 4'-KINASE, MITOCHONDRIAL-RELATED"/>
    <property type="match status" value="1"/>
</dbReference>
<dbReference type="AlphaFoldDB" id="A0A0X3Y1K4"/>
<dbReference type="GO" id="GO:0005886">
    <property type="term" value="C:plasma membrane"/>
    <property type="evidence" value="ECO:0007669"/>
    <property type="project" value="TreeGrafter"/>
</dbReference>
<proteinExistence type="inferred from homology"/>
<evidence type="ECO:0000256" key="13">
    <source>
        <dbReference type="HAMAP-Rule" id="MF_00409"/>
    </source>
</evidence>
<dbReference type="EMBL" id="LMVH01000001">
    <property type="protein sequence ID" value="KUL98907.1"/>
    <property type="molecule type" value="Genomic_DNA"/>
</dbReference>
<dbReference type="GO" id="GO:0009244">
    <property type="term" value="P:lipopolysaccharide core region biosynthetic process"/>
    <property type="evidence" value="ECO:0007669"/>
    <property type="project" value="TreeGrafter"/>
</dbReference>
<evidence type="ECO:0000256" key="6">
    <source>
        <dbReference type="ARBA" id="ARBA00022556"/>
    </source>
</evidence>
<evidence type="ECO:0000256" key="7">
    <source>
        <dbReference type="ARBA" id="ARBA00022679"/>
    </source>
</evidence>
<organism evidence="14 15">
    <name type="scientific">Fusobacterium nucleatum subsp. nucleatum</name>
    <dbReference type="NCBI Taxonomy" id="76856"/>
    <lineage>
        <taxon>Bacteria</taxon>
        <taxon>Fusobacteriati</taxon>
        <taxon>Fusobacteriota</taxon>
        <taxon>Fusobacteriia</taxon>
        <taxon>Fusobacteriales</taxon>
        <taxon>Fusobacteriaceae</taxon>
        <taxon>Fusobacterium</taxon>
    </lineage>
</organism>
<dbReference type="OrthoDB" id="9789797at2"/>
<dbReference type="GO" id="GO:0005524">
    <property type="term" value="F:ATP binding"/>
    <property type="evidence" value="ECO:0007669"/>
    <property type="project" value="UniProtKB-UniRule"/>
</dbReference>
<comment type="catalytic activity">
    <reaction evidence="13">
        <text>a lipid A disaccharide + ATP = a lipid IVA + ADP + H(+)</text>
        <dbReference type="Rhea" id="RHEA:67840"/>
        <dbReference type="ChEBI" id="CHEBI:15378"/>
        <dbReference type="ChEBI" id="CHEBI:30616"/>
        <dbReference type="ChEBI" id="CHEBI:176343"/>
        <dbReference type="ChEBI" id="CHEBI:176425"/>
        <dbReference type="ChEBI" id="CHEBI:456216"/>
        <dbReference type="EC" id="2.7.1.130"/>
    </reaction>
</comment>
<sequence length="334" mass="38237">MRLLSYIYLLITTIRNFLYDEKILPIRKVPGVEVICIGNVSVGGTGKTPAVHFFVKKLLARGRKVAVVSRGYRGKRKRDPLLVSDGMVIFATPQESGDESYLHAINLKVPVIVGADRYKACMFAKKHFDIDTIVLDDGFQHRKLYRDRDVVLIDATNPFGGGYVLPRGLLREDFKRAVKRASEFIITKSDLVNERELKRIKNYFIKKFHKEVSVAKHGISKLCDLKGNMKPLFWVKAKKLMIFSGLANPLNFEKTVISLAPAYIERLDFKDHHNFKTKDIALIRKKAEKMDADYILTTEKDLVKLPDNLNISNLYVLKIEFTMLEDNTLKDMKG</sequence>
<keyword evidence="9 13" id="KW-0418">Kinase</keyword>
<dbReference type="UniPathway" id="UPA00359">
    <property type="reaction ID" value="UER00482"/>
</dbReference>
<gene>
    <name evidence="13" type="primary">lpxK</name>
    <name evidence="14" type="ORF">RO03_05080</name>
</gene>
<dbReference type="InterPro" id="IPR027417">
    <property type="entry name" value="P-loop_NTPase"/>
</dbReference>
<evidence type="ECO:0000256" key="12">
    <source>
        <dbReference type="ARBA" id="ARBA00029757"/>
    </source>
</evidence>
<dbReference type="GO" id="GO:0009245">
    <property type="term" value="P:lipid A biosynthetic process"/>
    <property type="evidence" value="ECO:0007669"/>
    <property type="project" value="UniProtKB-UniRule"/>
</dbReference>
<keyword evidence="5 13" id="KW-0444">Lipid biosynthesis</keyword>
<keyword evidence="6 13" id="KW-0441">Lipid A biosynthesis</keyword>
<feature type="binding site" evidence="13">
    <location>
        <begin position="41"/>
        <end position="48"/>
    </location>
    <ligand>
        <name>ATP</name>
        <dbReference type="ChEBI" id="CHEBI:30616"/>
    </ligand>
</feature>
<accession>A0A0X3Y1K4</accession>
<dbReference type="HAMAP" id="MF_00409">
    <property type="entry name" value="LpxK"/>
    <property type="match status" value="1"/>
</dbReference>
<evidence type="ECO:0000256" key="5">
    <source>
        <dbReference type="ARBA" id="ARBA00022516"/>
    </source>
</evidence>
<evidence type="ECO:0000313" key="14">
    <source>
        <dbReference type="EMBL" id="KUL98907.1"/>
    </source>
</evidence>
<evidence type="ECO:0000256" key="4">
    <source>
        <dbReference type="ARBA" id="ARBA00016436"/>
    </source>
</evidence>
<comment type="pathway">
    <text evidence="2 13">Glycolipid biosynthesis; lipid IV(A) biosynthesis; lipid IV(A) from (3R)-3-hydroxytetradecanoyl-[acyl-carrier-protein] and UDP-N-acetyl-alpha-D-glucosamine: step 6/6.</text>
</comment>
<evidence type="ECO:0000313" key="15">
    <source>
        <dbReference type="Proteomes" id="UP000054800"/>
    </source>
</evidence>
<protein>
    <recommendedName>
        <fullName evidence="4 13">Tetraacyldisaccharide 4'-kinase</fullName>
        <ecNumber evidence="3 13">2.7.1.130</ecNumber>
    </recommendedName>
    <alternativeName>
        <fullName evidence="12 13">Lipid A 4'-kinase</fullName>
    </alternativeName>
</protein>
<keyword evidence="8 13" id="KW-0547">Nucleotide-binding</keyword>
<reference evidence="14 15" key="1">
    <citation type="submission" date="2015-10" db="EMBL/GenBank/DDBJ databases">
        <authorList>
            <person name="Gilbert D.G."/>
        </authorList>
    </citation>
    <scope>NUCLEOTIDE SEQUENCE [LARGE SCALE GENOMIC DNA]</scope>
    <source>
        <strain evidence="14 15">ChDC F311</strain>
    </source>
</reference>
<keyword evidence="7 13" id="KW-0808">Transferase</keyword>
<dbReference type="Proteomes" id="UP000054800">
    <property type="component" value="Unassembled WGS sequence"/>
</dbReference>
<keyword evidence="10 13" id="KW-0067">ATP-binding</keyword>
<name>A0A0X3Y1K4_FUSNC</name>
<evidence type="ECO:0000256" key="8">
    <source>
        <dbReference type="ARBA" id="ARBA00022741"/>
    </source>
</evidence>
<evidence type="ECO:0000256" key="1">
    <source>
        <dbReference type="ARBA" id="ARBA00002274"/>
    </source>
</evidence>
<keyword evidence="11 13" id="KW-0443">Lipid metabolism</keyword>
<dbReference type="GO" id="GO:0009029">
    <property type="term" value="F:lipid-A 4'-kinase activity"/>
    <property type="evidence" value="ECO:0007669"/>
    <property type="project" value="UniProtKB-UniRule"/>
</dbReference>
<evidence type="ECO:0000256" key="2">
    <source>
        <dbReference type="ARBA" id="ARBA00004870"/>
    </source>
</evidence>
<evidence type="ECO:0000256" key="9">
    <source>
        <dbReference type="ARBA" id="ARBA00022777"/>
    </source>
</evidence>
<evidence type="ECO:0000256" key="10">
    <source>
        <dbReference type="ARBA" id="ARBA00022840"/>
    </source>
</evidence>
<evidence type="ECO:0000256" key="11">
    <source>
        <dbReference type="ARBA" id="ARBA00023098"/>
    </source>
</evidence>
<comment type="similarity">
    <text evidence="13">Belongs to the LpxK family.</text>
</comment>
<evidence type="ECO:0000256" key="3">
    <source>
        <dbReference type="ARBA" id="ARBA00012071"/>
    </source>
</evidence>
<comment type="function">
    <text evidence="1 13">Transfers the gamma-phosphate of ATP to the 4'-position of a tetraacyldisaccharide 1-phosphate intermediate (termed DS-1-P) to form tetraacyldisaccharide 1,4'-bis-phosphate (lipid IVA).</text>
</comment>
<dbReference type="RefSeq" id="WP_023041436.1">
    <property type="nucleotide sequence ID" value="NZ_CP022122.1"/>
</dbReference>
<dbReference type="EC" id="2.7.1.130" evidence="3 13"/>
<comment type="caution">
    <text evidence="14">The sequence shown here is derived from an EMBL/GenBank/DDBJ whole genome shotgun (WGS) entry which is preliminary data.</text>
</comment>